<gene>
    <name evidence="1" type="ORF">TKV_c24360</name>
</gene>
<dbReference type="EMBL" id="CP009170">
    <property type="protein sequence ID" value="AIS53555.1"/>
    <property type="molecule type" value="Genomic_DNA"/>
</dbReference>
<protein>
    <submittedName>
        <fullName evidence="1">Uncharacterized protein</fullName>
    </submittedName>
</protein>
<keyword evidence="2" id="KW-1185">Reference proteome</keyword>
<dbReference type="KEGG" id="tki:TKV_c24360"/>
<evidence type="ECO:0000313" key="1">
    <source>
        <dbReference type="EMBL" id="AIS53555.1"/>
    </source>
</evidence>
<evidence type="ECO:0000313" key="2">
    <source>
        <dbReference type="Proteomes" id="UP000029669"/>
    </source>
</evidence>
<name>A0A097AUT5_THEKI</name>
<reference evidence="2" key="1">
    <citation type="journal article" date="2015" name="Genome Announc.">
        <title>Whole-Genome Sequences of 80 Environmental and Clinical Isolates of Burkholderia pseudomallei.</title>
        <authorList>
            <person name="Johnson S.L."/>
            <person name="Baker A.L."/>
            <person name="Chain P.S."/>
            <person name="Currie B.J."/>
            <person name="Daligault H.E."/>
            <person name="Davenport K.W."/>
            <person name="Davis C.B."/>
            <person name="Inglis T.J."/>
            <person name="Kaestli M."/>
            <person name="Koren S."/>
            <person name="Mayo M."/>
            <person name="Merritt A.J."/>
            <person name="Price E.P."/>
            <person name="Sarovich D.S."/>
            <person name="Warner J."/>
            <person name="Rosovitz M.J."/>
        </authorList>
    </citation>
    <scope>NUCLEOTIDE SEQUENCE [LARGE SCALE GENOMIC DNA]</scope>
    <source>
        <strain evidence="2">DSM 2030</strain>
    </source>
</reference>
<organism evidence="1 2">
    <name type="scientific">Thermoanaerobacter kivui</name>
    <name type="common">Acetogenium kivui</name>
    <dbReference type="NCBI Taxonomy" id="2325"/>
    <lineage>
        <taxon>Bacteria</taxon>
        <taxon>Bacillati</taxon>
        <taxon>Bacillota</taxon>
        <taxon>Clostridia</taxon>
        <taxon>Thermoanaerobacterales</taxon>
        <taxon>Thermoanaerobacteraceae</taxon>
        <taxon>Thermoanaerobacter</taxon>
    </lineage>
</organism>
<proteinExistence type="predicted"/>
<accession>A0A097AUT5</accession>
<dbReference type="AlphaFoldDB" id="A0A097AUT5"/>
<sequence>MKTKAKQLSLSDIYDNVLSFFEEDKPKFIKLFDSFIDLSELIPPSI</sequence>
<dbReference type="Proteomes" id="UP000029669">
    <property type="component" value="Chromosome"/>
</dbReference>
<dbReference type="RefSeq" id="WP_173402341.1">
    <property type="nucleotide sequence ID" value="NZ_CP009170.1"/>
</dbReference>
<dbReference type="HOGENOM" id="CLU_3190093_0_0_9"/>